<keyword evidence="2" id="KW-1133">Transmembrane helix</keyword>
<feature type="region of interest" description="Disordered" evidence="1">
    <location>
        <begin position="474"/>
        <end position="588"/>
    </location>
</feature>
<evidence type="ECO:0000313" key="4">
    <source>
        <dbReference type="Proteomes" id="UP001176517"/>
    </source>
</evidence>
<gene>
    <name evidence="3" type="ORF">OC846_003933</name>
</gene>
<proteinExistence type="predicted"/>
<feature type="compositionally biased region" description="Polar residues" evidence="1">
    <location>
        <begin position="205"/>
        <end position="225"/>
    </location>
</feature>
<feature type="compositionally biased region" description="Polar residues" evidence="1">
    <location>
        <begin position="489"/>
        <end position="503"/>
    </location>
</feature>
<feature type="region of interest" description="Disordered" evidence="1">
    <location>
        <begin position="604"/>
        <end position="647"/>
    </location>
</feature>
<evidence type="ECO:0000256" key="2">
    <source>
        <dbReference type="SAM" id="Phobius"/>
    </source>
</evidence>
<name>A0AAN6GTX1_9BASI</name>
<evidence type="ECO:0000256" key="1">
    <source>
        <dbReference type="SAM" id="MobiDB-lite"/>
    </source>
</evidence>
<feature type="compositionally biased region" description="Low complexity" evidence="1">
    <location>
        <begin position="94"/>
        <end position="130"/>
    </location>
</feature>
<evidence type="ECO:0000313" key="3">
    <source>
        <dbReference type="EMBL" id="KAK0549777.1"/>
    </source>
</evidence>
<feature type="compositionally biased region" description="Low complexity" evidence="1">
    <location>
        <begin position="560"/>
        <end position="578"/>
    </location>
</feature>
<protein>
    <recommendedName>
        <fullName evidence="5">REJ domain-containing protein</fullName>
    </recommendedName>
</protein>
<feature type="transmembrane region" description="Helical" evidence="2">
    <location>
        <begin position="247"/>
        <end position="270"/>
    </location>
</feature>
<feature type="region of interest" description="Disordered" evidence="1">
    <location>
        <begin position="26"/>
        <end position="236"/>
    </location>
</feature>
<sequence length="647" mass="65802">MSALNSSTAFSSSQMTDSLSTYLTAIDDHSTAQPPPTITPPLLSTDPTPLPSIGNSTSPSNSTSISTSTLTPDDQTPTPPITDPPSPSTPAPMPDHGNTTANGNNTSSAPPQTTSKSLPSSPSDSPPSSTAKTGELPTIAANTTDVTPPAPFPAKTTPSSAPSNNPGNQTTSADAGSTTAPLPHVSPSNNTPPANSTAPSTPSALQLNPTTSYVRKPNPASNPNGVLNGGGSESDSRSAGFFNNPGAVGGTFAAVGILVLLLLASAFVILRRRRKARKLAEDVNIAVSAAAAHKRTPFEDDDDEADRMRPSSQAFGVVSNPALNRSVEGGQMFASNSSSQLHASYGASPAVQSDYGQHSPMNSMGSMSGMGMSMGAAGAAAAAAAHHQNQAYYNGRPGSSGNMDGAAAAAAYDHYYAQQAQGLQAYDQQQSPNPYMDHGMTGAYYHRLPVDQPQQATDAGFAPEIQAYFAQQLQNPQGSPLSPPYDGRQGQQGYQPVAPTSPNEAYAALPPPAVSQQQADANPFGNGAAATGAPPQSRINGAASPLGNDTILDGEGMPFANRRTSGRRSANGAAAAADGSKKTDSSTSASLGYLALPFDGDGSLTASNRDSSASTFGGAAPSSAADNAESLKRSVRTSDGNLFTIHQ</sequence>
<evidence type="ECO:0008006" key="5">
    <source>
        <dbReference type="Google" id="ProtNLM"/>
    </source>
</evidence>
<feature type="compositionally biased region" description="Polar residues" evidence="1">
    <location>
        <begin position="637"/>
        <end position="647"/>
    </location>
</feature>
<comment type="caution">
    <text evidence="3">The sequence shown here is derived from an EMBL/GenBank/DDBJ whole genome shotgun (WGS) entry which is preliminary data.</text>
</comment>
<feature type="compositionally biased region" description="Pro residues" evidence="1">
    <location>
        <begin position="77"/>
        <end position="93"/>
    </location>
</feature>
<keyword evidence="2" id="KW-0472">Membrane</keyword>
<dbReference type="AlphaFoldDB" id="A0AAN6GTX1"/>
<dbReference type="Proteomes" id="UP001176517">
    <property type="component" value="Unassembled WGS sequence"/>
</dbReference>
<feature type="compositionally biased region" description="Low complexity" evidence="1">
    <location>
        <begin position="40"/>
        <end position="76"/>
    </location>
</feature>
<feature type="compositionally biased region" description="Polar residues" evidence="1">
    <location>
        <begin position="604"/>
        <end position="615"/>
    </location>
</feature>
<dbReference type="EMBL" id="JAPDMZ010000105">
    <property type="protein sequence ID" value="KAK0549777.1"/>
    <property type="molecule type" value="Genomic_DNA"/>
</dbReference>
<feature type="compositionally biased region" description="Low complexity" evidence="1">
    <location>
        <begin position="153"/>
        <end position="163"/>
    </location>
</feature>
<accession>A0AAN6GTX1</accession>
<keyword evidence="4" id="KW-1185">Reference proteome</keyword>
<reference evidence="3" key="1">
    <citation type="journal article" date="2023" name="PhytoFront">
        <title>Draft Genome Resources of Seven Strains of Tilletia horrida, Causal Agent of Kernel Smut of Rice.</title>
        <authorList>
            <person name="Khanal S."/>
            <person name="Antony Babu S."/>
            <person name="Zhou X.G."/>
        </authorList>
    </citation>
    <scope>NUCLEOTIDE SEQUENCE</scope>
    <source>
        <strain evidence="3">TX6</strain>
    </source>
</reference>
<organism evidence="3 4">
    <name type="scientific">Tilletia horrida</name>
    <dbReference type="NCBI Taxonomy" id="155126"/>
    <lineage>
        <taxon>Eukaryota</taxon>
        <taxon>Fungi</taxon>
        <taxon>Dikarya</taxon>
        <taxon>Basidiomycota</taxon>
        <taxon>Ustilaginomycotina</taxon>
        <taxon>Exobasidiomycetes</taxon>
        <taxon>Tilletiales</taxon>
        <taxon>Tilletiaceae</taxon>
        <taxon>Tilletia</taxon>
    </lineage>
</organism>
<keyword evidence="2" id="KW-0812">Transmembrane</keyword>
<feature type="compositionally biased region" description="Low complexity" evidence="1">
    <location>
        <begin position="186"/>
        <end position="204"/>
    </location>
</feature>
<feature type="compositionally biased region" description="Polar residues" evidence="1">
    <location>
        <begin position="164"/>
        <end position="180"/>
    </location>
</feature>